<gene>
    <name evidence="1" type="ORF">BECKLPF1236A_GA0070988_104211</name>
</gene>
<evidence type="ECO:0000313" key="1">
    <source>
        <dbReference type="EMBL" id="VFK24499.1"/>
    </source>
</evidence>
<sequence length="104" mass="12190">MGKHFLRPRQIRLDHLDRQLRDLLHPDSAGPLRLKFTTFLLPKPNSQKILSPLTVNPKQQGRCHNATLFPHFGVKRSEKNQRLNWLQGTGLLFDYLRQNFVGYC</sequence>
<dbReference type="AlphaFoldDB" id="A0A450X5C2"/>
<organism evidence="1">
    <name type="scientific">Candidatus Kentrum sp. LPFa</name>
    <dbReference type="NCBI Taxonomy" id="2126335"/>
    <lineage>
        <taxon>Bacteria</taxon>
        <taxon>Pseudomonadati</taxon>
        <taxon>Pseudomonadota</taxon>
        <taxon>Gammaproteobacteria</taxon>
        <taxon>Candidatus Kentrum</taxon>
    </lineage>
</organism>
<reference evidence="1" key="1">
    <citation type="submission" date="2019-02" db="EMBL/GenBank/DDBJ databases">
        <authorList>
            <person name="Gruber-Vodicka R. H."/>
            <person name="Seah K. B. B."/>
        </authorList>
    </citation>
    <scope>NUCLEOTIDE SEQUENCE</scope>
    <source>
        <strain evidence="1">BECK_S312</strain>
    </source>
</reference>
<protein>
    <submittedName>
        <fullName evidence="1">Uncharacterized protein</fullName>
    </submittedName>
</protein>
<dbReference type="EMBL" id="CAADFM010000421">
    <property type="protein sequence ID" value="VFK24499.1"/>
    <property type="molecule type" value="Genomic_DNA"/>
</dbReference>
<name>A0A450X5C2_9GAMM</name>
<proteinExistence type="predicted"/>
<accession>A0A450X5C2</accession>